<accession>A0A382WHJ7</accession>
<evidence type="ECO:0000256" key="1">
    <source>
        <dbReference type="SAM" id="MobiDB-lite"/>
    </source>
</evidence>
<proteinExistence type="predicted"/>
<evidence type="ECO:0000313" key="2">
    <source>
        <dbReference type="EMBL" id="SVD57825.1"/>
    </source>
</evidence>
<feature type="region of interest" description="Disordered" evidence="1">
    <location>
        <begin position="48"/>
        <end position="84"/>
    </location>
</feature>
<dbReference type="EMBL" id="UINC01159625">
    <property type="protein sequence ID" value="SVD57825.1"/>
    <property type="molecule type" value="Genomic_DNA"/>
</dbReference>
<gene>
    <name evidence="2" type="ORF">METZ01_LOCUS410679</name>
</gene>
<organism evidence="2">
    <name type="scientific">marine metagenome</name>
    <dbReference type="NCBI Taxonomy" id="408172"/>
    <lineage>
        <taxon>unclassified sequences</taxon>
        <taxon>metagenomes</taxon>
        <taxon>ecological metagenomes</taxon>
    </lineage>
</organism>
<reference evidence="2" key="1">
    <citation type="submission" date="2018-05" db="EMBL/GenBank/DDBJ databases">
        <authorList>
            <person name="Lanie J.A."/>
            <person name="Ng W.-L."/>
            <person name="Kazmierczak K.M."/>
            <person name="Andrzejewski T.M."/>
            <person name="Davidsen T.M."/>
            <person name="Wayne K.J."/>
            <person name="Tettelin H."/>
            <person name="Glass J.I."/>
            <person name="Rusch D."/>
            <person name="Podicherti R."/>
            <person name="Tsui H.-C.T."/>
            <person name="Winkler M.E."/>
        </authorList>
    </citation>
    <scope>NUCLEOTIDE SEQUENCE</scope>
</reference>
<name>A0A382WHJ7_9ZZZZ</name>
<sequence length="84" mass="9275">MKKLKAKSNHKITDLRVSQQAGPVETVEEYLARGGTITVCEPGARAADMQTGQWTRNRRRVKPPTPVDGVEMLPLTGNETTDKL</sequence>
<dbReference type="AlphaFoldDB" id="A0A382WHJ7"/>
<protein>
    <submittedName>
        <fullName evidence="2">Uncharacterized protein</fullName>
    </submittedName>
</protein>